<dbReference type="Proteomes" id="UP000763088">
    <property type="component" value="Unassembled WGS sequence"/>
</dbReference>
<evidence type="ECO:0000313" key="1">
    <source>
        <dbReference type="EMBL" id="MBE6267320.1"/>
    </source>
</evidence>
<dbReference type="InterPro" id="IPR021857">
    <property type="entry name" value="DUF3467"/>
</dbReference>
<accession>A0A928GJT7</accession>
<reference evidence="1" key="1">
    <citation type="submission" date="2019-04" db="EMBL/GenBank/DDBJ databases">
        <title>Evolution of Biomass-Degrading Anaerobic Consortia Revealed by Metagenomics.</title>
        <authorList>
            <person name="Peng X."/>
        </authorList>
    </citation>
    <scope>NUCLEOTIDE SEQUENCE</scope>
    <source>
        <strain evidence="1">SIG141</strain>
    </source>
</reference>
<protein>
    <submittedName>
        <fullName evidence="1">DUF3467 domain-containing protein</fullName>
    </submittedName>
</protein>
<dbReference type="EMBL" id="SUYD01000020">
    <property type="protein sequence ID" value="MBE6267320.1"/>
    <property type="molecule type" value="Genomic_DNA"/>
</dbReference>
<dbReference type="Pfam" id="PF11950">
    <property type="entry name" value="DUF3467"/>
    <property type="match status" value="1"/>
</dbReference>
<gene>
    <name evidence="1" type="ORF">E7102_12800</name>
</gene>
<name>A0A928GJT7_XYLRU</name>
<comment type="caution">
    <text evidence="1">The sequence shown here is derived from an EMBL/GenBank/DDBJ whole genome shotgun (WGS) entry which is preliminary data.</text>
</comment>
<sequence length="109" mass="12043">MNENNNNNKQQGLQIEMPQEVAQGEYSNFAVITHGSGDFVIDFARVLPGVPKAQACSRIIMAPEHVKRLLLALNENVMRYEAEFGQIKLPNKETGGIKLDAFDPSKGEA</sequence>
<organism evidence="1 2">
    <name type="scientific">Xylanibacter ruminicola</name>
    <name type="common">Prevotella ruminicola</name>
    <dbReference type="NCBI Taxonomy" id="839"/>
    <lineage>
        <taxon>Bacteria</taxon>
        <taxon>Pseudomonadati</taxon>
        <taxon>Bacteroidota</taxon>
        <taxon>Bacteroidia</taxon>
        <taxon>Bacteroidales</taxon>
        <taxon>Prevotellaceae</taxon>
        <taxon>Xylanibacter</taxon>
    </lineage>
</organism>
<evidence type="ECO:0000313" key="2">
    <source>
        <dbReference type="Proteomes" id="UP000763088"/>
    </source>
</evidence>
<proteinExistence type="predicted"/>
<dbReference type="AlphaFoldDB" id="A0A928GJT7"/>